<dbReference type="EMBL" id="QNZM01000354">
    <property type="protein sequence ID" value="RTZ77323.1"/>
    <property type="molecule type" value="Genomic_DNA"/>
</dbReference>
<organism evidence="2 3">
    <name type="scientific">SAR324 cluster bacterium</name>
    <dbReference type="NCBI Taxonomy" id="2024889"/>
    <lineage>
        <taxon>Bacteria</taxon>
        <taxon>Deltaproteobacteria</taxon>
        <taxon>SAR324 cluster</taxon>
    </lineage>
</organism>
<name>A0A432G1F4_9DELT</name>
<feature type="domain" description="DUF302" evidence="1">
    <location>
        <begin position="39"/>
        <end position="103"/>
    </location>
</feature>
<proteinExistence type="predicted"/>
<dbReference type="InterPro" id="IPR005180">
    <property type="entry name" value="DUF302"/>
</dbReference>
<dbReference type="PIRSF" id="PIRSF021774">
    <property type="entry name" value="UCP021774"/>
    <property type="match status" value="1"/>
</dbReference>
<dbReference type="PANTHER" id="PTHR38342:SF1">
    <property type="entry name" value="SLR5037 PROTEIN"/>
    <property type="match status" value="1"/>
</dbReference>
<dbReference type="CDD" id="cd14797">
    <property type="entry name" value="DUF302"/>
    <property type="match status" value="1"/>
</dbReference>
<protein>
    <submittedName>
        <fullName evidence="2">ABC transporter ATP-binding protein</fullName>
    </submittedName>
</protein>
<dbReference type="Pfam" id="PF03625">
    <property type="entry name" value="DUF302"/>
    <property type="match status" value="1"/>
</dbReference>
<dbReference type="InterPro" id="IPR016796">
    <property type="entry name" value="UCP021774"/>
</dbReference>
<keyword evidence="2" id="KW-0067">ATP-binding</keyword>
<evidence type="ECO:0000313" key="3">
    <source>
        <dbReference type="Proteomes" id="UP000286732"/>
    </source>
</evidence>
<dbReference type="AlphaFoldDB" id="A0A432G1F4"/>
<sequence length="133" mass="14663">MSSALKYGMKRVVPFSYEEPVEKIKSSLKEQGFGVLTEIDVKATLKNKIDQDFTKYVILGACNPGLAFQVLSEEIDIGLLLPCNVVVYEDSEKGETVLGVIDPEMMVQATGRTDLDVFAKSVREKLQTALDSV</sequence>
<keyword evidence="2" id="KW-0547">Nucleotide-binding</keyword>
<dbReference type="GO" id="GO:0005524">
    <property type="term" value="F:ATP binding"/>
    <property type="evidence" value="ECO:0007669"/>
    <property type="project" value="UniProtKB-KW"/>
</dbReference>
<accession>A0A432G1F4</accession>
<dbReference type="Proteomes" id="UP000286732">
    <property type="component" value="Unassembled WGS sequence"/>
</dbReference>
<evidence type="ECO:0000259" key="1">
    <source>
        <dbReference type="Pfam" id="PF03625"/>
    </source>
</evidence>
<dbReference type="PANTHER" id="PTHR38342">
    <property type="entry name" value="SLR5037 PROTEIN"/>
    <property type="match status" value="1"/>
</dbReference>
<dbReference type="SUPFAM" id="SSF103247">
    <property type="entry name" value="TT1751-like"/>
    <property type="match status" value="1"/>
</dbReference>
<gene>
    <name evidence="2" type="ORF">DSY98_09135</name>
</gene>
<reference evidence="2 3" key="1">
    <citation type="submission" date="2018-06" db="EMBL/GenBank/DDBJ databases">
        <title>Combined omics and stable isotope probing to characterize newly discovered Mariana Back-Arc vent microbial communities.</title>
        <authorList>
            <person name="Trembath-Reichert E."/>
            <person name="Huber J.A."/>
        </authorList>
    </citation>
    <scope>NUCLEOTIDE SEQUENCE [LARGE SCALE GENOMIC DNA]</scope>
    <source>
        <strain evidence="2">MAG 63_2</strain>
    </source>
</reference>
<dbReference type="Gene3D" id="3.30.310.70">
    <property type="entry name" value="TT1751-like domain"/>
    <property type="match status" value="1"/>
</dbReference>
<comment type="caution">
    <text evidence="2">The sequence shown here is derived from an EMBL/GenBank/DDBJ whole genome shotgun (WGS) entry which is preliminary data.</text>
</comment>
<dbReference type="InterPro" id="IPR035923">
    <property type="entry name" value="TT1751-like_sf"/>
</dbReference>
<evidence type="ECO:0000313" key="2">
    <source>
        <dbReference type="EMBL" id="RTZ77323.1"/>
    </source>
</evidence>